<dbReference type="InterPro" id="IPR000700">
    <property type="entry name" value="PAS-assoc_C"/>
</dbReference>
<dbReference type="Gene3D" id="3.30.70.270">
    <property type="match status" value="1"/>
</dbReference>
<gene>
    <name evidence="9" type="ORF">G7087_07280</name>
</gene>
<evidence type="ECO:0000256" key="6">
    <source>
        <dbReference type="SAM" id="MobiDB-lite"/>
    </source>
</evidence>
<dbReference type="CDD" id="cd01949">
    <property type="entry name" value="GGDEF"/>
    <property type="match status" value="1"/>
</dbReference>
<sequence length="720" mass="76951">MAGRLPSFRRRSLAASVQNRGTRGPSGRRGQERGRRRLQAWAGSSVAADDAARAVQGRRVGVVARWLPTLKARLAVGSTLVLFATIVLTLAQMLRVAEEHTEAAVEQQQQFEVQHNADIVGRRVRSMQLALSATAPLLSPELVADTRRLREFLLSQASLRASFVAVVVADGEGRVVLAATRDGVAVPQADVARTATFERARRLRRPVISSPTLGVVSGRPVVVLAHPLIDAEDRVYGVLFGSLALMEGGLAADLADSEGSNTEDGEVTVVTDAEGRIVSHPDPAFVLRPASAEPRLAPAHARWVEAGRPLSAQAGTWSDEAGVVAMAGEPETGWQVWRILPRAQLQAPLRDARAEAFRVGMLFSLAMALLLVWFLSLQLRPLERLQRRAAQLLAGDQRAAWPEADGEIGRLAATLRQVVAERMRAEEARAVVLRRLGSVLEASPVGLMFERDGRLELVSAEVCRLLGRDESRLIGASTEILFAVPAEDRTMRQEAAAAFAAGGVYEGEWRLVGADGLLFWSRLRARPVDAADPRAGTIWCMYDISGQVDARQQLEHAARHDPLTGLLNRDGLAKAVQQVLAARAQAGADARPATLVMIDLDRFKPVNDLAGHAAGDTMLRRVAAAILESVRSSDSAARIGGDEFALLLPHCDGRQGQAVAAKVGRAICALQLVHDGQPLQVGASLGVAELCAGSSADQWLAAADAACYDAKRAGGGVAMA</sequence>
<comment type="subcellular location">
    <subcellularLocation>
        <location evidence="1">Cell membrane</location>
        <topology evidence="1">Multi-pass membrane protein</topology>
    </subcellularLocation>
</comment>
<dbReference type="InterPro" id="IPR013655">
    <property type="entry name" value="PAS_fold_3"/>
</dbReference>
<dbReference type="Gene3D" id="6.10.340.10">
    <property type="match status" value="1"/>
</dbReference>
<dbReference type="Pfam" id="PF02743">
    <property type="entry name" value="dCache_1"/>
    <property type="match status" value="1"/>
</dbReference>
<keyword evidence="5" id="KW-0472">Membrane</keyword>
<dbReference type="SMART" id="SM00267">
    <property type="entry name" value="GGDEF"/>
    <property type="match status" value="1"/>
</dbReference>
<dbReference type="InterPro" id="IPR033479">
    <property type="entry name" value="dCache_1"/>
</dbReference>
<protein>
    <submittedName>
        <fullName evidence="9">Diguanylate cyclase</fullName>
    </submittedName>
</protein>
<dbReference type="Gene3D" id="3.30.450.20">
    <property type="entry name" value="PAS domain"/>
    <property type="match status" value="2"/>
</dbReference>
<dbReference type="CDD" id="cd00130">
    <property type="entry name" value="PAS"/>
    <property type="match status" value="1"/>
</dbReference>
<dbReference type="CDD" id="cd18773">
    <property type="entry name" value="PDC1_HK_sensor"/>
    <property type="match status" value="1"/>
</dbReference>
<feature type="domain" description="PAC" evidence="7">
    <location>
        <begin position="505"/>
        <end position="556"/>
    </location>
</feature>
<comment type="caution">
    <text evidence="9">The sequence shown here is derived from an EMBL/GenBank/DDBJ whole genome shotgun (WGS) entry which is preliminary data.</text>
</comment>
<proteinExistence type="predicted"/>
<dbReference type="EMBL" id="JAAOCD010000003">
    <property type="protein sequence ID" value="NHK98177.1"/>
    <property type="molecule type" value="Genomic_DNA"/>
</dbReference>
<dbReference type="InterPro" id="IPR000014">
    <property type="entry name" value="PAS"/>
</dbReference>
<feature type="region of interest" description="Disordered" evidence="6">
    <location>
        <begin position="1"/>
        <end position="35"/>
    </location>
</feature>
<evidence type="ECO:0000259" key="8">
    <source>
        <dbReference type="PROSITE" id="PS50887"/>
    </source>
</evidence>
<dbReference type="InterPro" id="IPR029787">
    <property type="entry name" value="Nucleotide_cyclase"/>
</dbReference>
<keyword evidence="3" id="KW-0812">Transmembrane</keyword>
<accession>A0ABX0HT30</accession>
<evidence type="ECO:0000313" key="10">
    <source>
        <dbReference type="Proteomes" id="UP000802098"/>
    </source>
</evidence>
<organism evidence="9 10">
    <name type="scientific">Rubrivivax benzoatilyticus</name>
    <dbReference type="NCBI Taxonomy" id="316997"/>
    <lineage>
        <taxon>Bacteria</taxon>
        <taxon>Pseudomonadati</taxon>
        <taxon>Pseudomonadota</taxon>
        <taxon>Betaproteobacteria</taxon>
        <taxon>Burkholderiales</taxon>
        <taxon>Sphaerotilaceae</taxon>
        <taxon>Rubrivivax</taxon>
    </lineage>
</organism>
<dbReference type="PANTHER" id="PTHR44757:SF2">
    <property type="entry name" value="BIOFILM ARCHITECTURE MAINTENANCE PROTEIN MBAA"/>
    <property type="match status" value="1"/>
</dbReference>
<dbReference type="SUPFAM" id="SSF55785">
    <property type="entry name" value="PYP-like sensor domain (PAS domain)"/>
    <property type="match status" value="1"/>
</dbReference>
<dbReference type="Proteomes" id="UP000802098">
    <property type="component" value="Unassembled WGS sequence"/>
</dbReference>
<evidence type="ECO:0000256" key="3">
    <source>
        <dbReference type="ARBA" id="ARBA00022692"/>
    </source>
</evidence>
<dbReference type="Pfam" id="PF00990">
    <property type="entry name" value="GGDEF"/>
    <property type="match status" value="1"/>
</dbReference>
<evidence type="ECO:0000256" key="4">
    <source>
        <dbReference type="ARBA" id="ARBA00022989"/>
    </source>
</evidence>
<dbReference type="NCBIfam" id="TIGR00229">
    <property type="entry name" value="sensory_box"/>
    <property type="match status" value="1"/>
</dbReference>
<keyword evidence="2" id="KW-1003">Cell membrane</keyword>
<reference evidence="9 10" key="1">
    <citation type="submission" date="2020-03" db="EMBL/GenBank/DDBJ databases">
        <title>Rubrivivax benzoatilyticus JA2 (sequenced after 10 years sub-culturing).</title>
        <authorList>
            <person name="Gupta D."/>
            <person name="Chintalapati S."/>
            <person name="Chintalapati V.R."/>
        </authorList>
    </citation>
    <scope>NUCLEOTIDE SEQUENCE [LARGE SCALE GENOMIC DNA]</scope>
    <source>
        <strain evidence="9 10">JA2-Mal</strain>
    </source>
</reference>
<evidence type="ECO:0000256" key="2">
    <source>
        <dbReference type="ARBA" id="ARBA00022475"/>
    </source>
</evidence>
<dbReference type="InterPro" id="IPR043128">
    <property type="entry name" value="Rev_trsase/Diguanyl_cyclase"/>
</dbReference>
<evidence type="ECO:0000256" key="1">
    <source>
        <dbReference type="ARBA" id="ARBA00004651"/>
    </source>
</evidence>
<evidence type="ECO:0000256" key="5">
    <source>
        <dbReference type="ARBA" id="ARBA00023136"/>
    </source>
</evidence>
<keyword evidence="4" id="KW-1133">Transmembrane helix</keyword>
<dbReference type="PANTHER" id="PTHR44757">
    <property type="entry name" value="DIGUANYLATE CYCLASE DGCP"/>
    <property type="match status" value="1"/>
</dbReference>
<dbReference type="InterPro" id="IPR035965">
    <property type="entry name" value="PAS-like_dom_sf"/>
</dbReference>
<dbReference type="InterPro" id="IPR052155">
    <property type="entry name" value="Biofilm_reg_signaling"/>
</dbReference>
<dbReference type="Pfam" id="PF08447">
    <property type="entry name" value="PAS_3"/>
    <property type="match status" value="1"/>
</dbReference>
<dbReference type="PROSITE" id="PS50113">
    <property type="entry name" value="PAC"/>
    <property type="match status" value="1"/>
</dbReference>
<dbReference type="NCBIfam" id="TIGR00254">
    <property type="entry name" value="GGDEF"/>
    <property type="match status" value="1"/>
</dbReference>
<keyword evidence="10" id="KW-1185">Reference proteome</keyword>
<evidence type="ECO:0000313" key="9">
    <source>
        <dbReference type="EMBL" id="NHK98177.1"/>
    </source>
</evidence>
<dbReference type="InterPro" id="IPR000160">
    <property type="entry name" value="GGDEF_dom"/>
</dbReference>
<name>A0ABX0HT30_9BURK</name>
<feature type="domain" description="GGDEF" evidence="8">
    <location>
        <begin position="591"/>
        <end position="720"/>
    </location>
</feature>
<dbReference type="SUPFAM" id="SSF55073">
    <property type="entry name" value="Nucleotide cyclase"/>
    <property type="match status" value="1"/>
</dbReference>
<evidence type="ECO:0000259" key="7">
    <source>
        <dbReference type="PROSITE" id="PS50113"/>
    </source>
</evidence>
<dbReference type="PROSITE" id="PS50887">
    <property type="entry name" value="GGDEF"/>
    <property type="match status" value="1"/>
</dbReference>